<evidence type="ECO:0000256" key="2">
    <source>
        <dbReference type="ARBA" id="ARBA00022692"/>
    </source>
</evidence>
<protein>
    <submittedName>
        <fullName evidence="7">Unannotated protein</fullName>
    </submittedName>
</protein>
<dbReference type="GO" id="GO:0012505">
    <property type="term" value="C:endomembrane system"/>
    <property type="evidence" value="ECO:0007669"/>
    <property type="project" value="UniProtKB-SubCell"/>
</dbReference>
<organism evidence="7">
    <name type="scientific">freshwater metagenome</name>
    <dbReference type="NCBI Taxonomy" id="449393"/>
    <lineage>
        <taxon>unclassified sequences</taxon>
        <taxon>metagenomes</taxon>
        <taxon>ecological metagenomes</taxon>
    </lineage>
</organism>
<keyword evidence="2 6" id="KW-0812">Transmembrane</keyword>
<feature type="region of interest" description="Disordered" evidence="5">
    <location>
        <begin position="126"/>
        <end position="153"/>
    </location>
</feature>
<feature type="transmembrane region" description="Helical" evidence="6">
    <location>
        <begin position="360"/>
        <end position="381"/>
    </location>
</feature>
<dbReference type="EMBL" id="CAEZYW010000127">
    <property type="protein sequence ID" value="CAB4743478.1"/>
    <property type="molecule type" value="Genomic_DNA"/>
</dbReference>
<accession>A0A6J6T8X5</accession>
<dbReference type="GO" id="GO:0030026">
    <property type="term" value="P:intracellular manganese ion homeostasis"/>
    <property type="evidence" value="ECO:0007669"/>
    <property type="project" value="InterPro"/>
</dbReference>
<evidence type="ECO:0000256" key="3">
    <source>
        <dbReference type="ARBA" id="ARBA00022989"/>
    </source>
</evidence>
<evidence type="ECO:0000256" key="4">
    <source>
        <dbReference type="ARBA" id="ARBA00023136"/>
    </source>
</evidence>
<dbReference type="AlphaFoldDB" id="A0A6J6T8X5"/>
<keyword evidence="3 6" id="KW-1133">Transmembrane helix</keyword>
<dbReference type="InterPro" id="IPR009078">
    <property type="entry name" value="Ferritin-like_SF"/>
</dbReference>
<dbReference type="GO" id="GO:0005384">
    <property type="term" value="F:manganese ion transmembrane transporter activity"/>
    <property type="evidence" value="ECO:0007669"/>
    <property type="project" value="InterPro"/>
</dbReference>
<reference evidence="7" key="1">
    <citation type="submission" date="2020-05" db="EMBL/GenBank/DDBJ databases">
        <authorList>
            <person name="Chiriac C."/>
            <person name="Salcher M."/>
            <person name="Ghai R."/>
            <person name="Kavagutti S V."/>
        </authorList>
    </citation>
    <scope>NUCLEOTIDE SEQUENCE</scope>
</reference>
<gene>
    <name evidence="7" type="ORF">UFOPK2786_00907</name>
</gene>
<evidence type="ECO:0000256" key="1">
    <source>
        <dbReference type="ARBA" id="ARBA00004127"/>
    </source>
</evidence>
<feature type="transmembrane region" description="Helical" evidence="6">
    <location>
        <begin position="191"/>
        <end position="214"/>
    </location>
</feature>
<feature type="transmembrane region" description="Helical" evidence="6">
    <location>
        <begin position="293"/>
        <end position="314"/>
    </location>
</feature>
<comment type="subcellular location">
    <subcellularLocation>
        <location evidence="1">Endomembrane system</location>
        <topology evidence="1">Multi-pass membrane protein</topology>
    </subcellularLocation>
</comment>
<feature type="transmembrane region" description="Helical" evidence="6">
    <location>
        <begin position="326"/>
        <end position="348"/>
    </location>
</feature>
<evidence type="ECO:0000256" key="5">
    <source>
        <dbReference type="SAM" id="MobiDB-lite"/>
    </source>
</evidence>
<evidence type="ECO:0000256" key="6">
    <source>
        <dbReference type="SAM" id="Phobius"/>
    </source>
</evidence>
<dbReference type="InterPro" id="IPR008217">
    <property type="entry name" value="Ccc1_fam"/>
</dbReference>
<keyword evidence="4 6" id="KW-0472">Membrane</keyword>
<name>A0A6J6T8X5_9ZZZZ</name>
<dbReference type="SUPFAM" id="SSF47240">
    <property type="entry name" value="Ferritin-like"/>
    <property type="match status" value="1"/>
</dbReference>
<dbReference type="PANTHER" id="PTHR31851">
    <property type="entry name" value="FE(2+)/MN(2+) TRANSPORTER PCL1"/>
    <property type="match status" value="1"/>
</dbReference>
<proteinExistence type="predicted"/>
<feature type="transmembrane region" description="Helical" evidence="6">
    <location>
        <begin position="162"/>
        <end position="185"/>
    </location>
</feature>
<sequence length="382" mass="40423">MAKSDPRRFLDYLAAERNASLLYRALADTVEGDRREALLELADIEDKHAEHWAAKLVEHGIDAPSPPASLDPNDAELLNRARALGIDGILETLEQTEAAAEGMYDDEPDALPTMSTDERDHAETFRQMRSDQSSAVLTPRRAVGPGAGETWHRVDRSGSTRAAVFGVSDGLVSNTALVMGFAGAAPDNSTILFAGLAGLLAGAFSMAAGEYVSVASQRDLFRREIAMEASELRDKPEEEEKELELIYRAKGLSREQAAMVAAQIMSDPKTALETLAREELGLDPNELGNPVKVAISSFVAFAIGASVVVLPYLFFTGSGASATVPLMLAIALALISMVVVGGVVGRLSGRGIVFSAARQLAWGVGAAAVTFGVGRIIGVNIG</sequence>
<evidence type="ECO:0000313" key="7">
    <source>
        <dbReference type="EMBL" id="CAB4743478.1"/>
    </source>
</evidence>
<dbReference type="Pfam" id="PF01988">
    <property type="entry name" value="VIT1"/>
    <property type="match status" value="1"/>
</dbReference>